<comment type="similarity">
    <text evidence="2">Belongs to the EspG family.</text>
</comment>
<keyword evidence="3" id="KW-0963">Cytoplasm</keyword>
<evidence type="ECO:0000256" key="2">
    <source>
        <dbReference type="ARBA" id="ARBA00006411"/>
    </source>
</evidence>
<gene>
    <name evidence="5" type="ORF">SAMN05444695_10388</name>
</gene>
<dbReference type="InterPro" id="IPR025734">
    <property type="entry name" value="EspG"/>
</dbReference>
<evidence type="ECO:0000256" key="1">
    <source>
        <dbReference type="ARBA" id="ARBA00004496"/>
    </source>
</evidence>
<evidence type="ECO:0000256" key="4">
    <source>
        <dbReference type="ARBA" id="ARBA00023186"/>
    </source>
</evidence>
<dbReference type="EMBL" id="FNDN01000003">
    <property type="protein sequence ID" value="SDH74248.1"/>
    <property type="molecule type" value="Genomic_DNA"/>
</dbReference>
<dbReference type="RefSeq" id="WP_072736411.1">
    <property type="nucleotide sequence ID" value="NZ_CP048813.1"/>
</dbReference>
<proteinExistence type="inferred from homology"/>
<name>A0A1G8EWK7_9NOCA</name>
<dbReference type="Pfam" id="PF14011">
    <property type="entry name" value="ESX-1_EspG"/>
    <property type="match status" value="1"/>
</dbReference>
<sequence>MSPRTRWRLSPLELLVAYQHMGRDRLPFPLSFRGDAQTMQEFAEMRRTAAQSVLAQFDDNLHRVLAVLAEPVAQVIACGLDDGQQLIRVRGGVDRTIGTVAEQFPGPDREAGGDVLLSLCRREHLGSRIADALPTAPPGAKRPPPVHRSDLAEDGGAVLRSAGYVSPRSEALRFYRRPHTGTGEVTVADGTWIDGRVAGKGEMFRWIDFVDDGRYLVRGEDPITAVPGSPEALAQQIATMVDAAERSLTLG</sequence>
<accession>A0A1G8EWK7</accession>
<keyword evidence="4" id="KW-0143">Chaperone</keyword>
<protein>
    <submittedName>
        <fullName evidence="5">EspG family protein</fullName>
    </submittedName>
</protein>
<dbReference type="Proteomes" id="UP000183263">
    <property type="component" value="Unassembled WGS sequence"/>
</dbReference>
<reference evidence="5 6" key="1">
    <citation type="submission" date="2016-10" db="EMBL/GenBank/DDBJ databases">
        <authorList>
            <person name="de Groot N.N."/>
        </authorList>
    </citation>
    <scope>NUCLEOTIDE SEQUENCE [LARGE SCALE GENOMIC DNA]</scope>
    <source>
        <strain evidence="5 6">DSM 44892</strain>
    </source>
</reference>
<comment type="subcellular location">
    <subcellularLocation>
        <location evidence="1">Cytoplasm</location>
    </subcellularLocation>
</comment>
<evidence type="ECO:0000313" key="5">
    <source>
        <dbReference type="EMBL" id="SDH74248.1"/>
    </source>
</evidence>
<keyword evidence="6" id="KW-1185">Reference proteome</keyword>
<organism evidence="5 6">
    <name type="scientific">Rhodococcus triatomae</name>
    <dbReference type="NCBI Taxonomy" id="300028"/>
    <lineage>
        <taxon>Bacteria</taxon>
        <taxon>Bacillati</taxon>
        <taxon>Actinomycetota</taxon>
        <taxon>Actinomycetes</taxon>
        <taxon>Mycobacteriales</taxon>
        <taxon>Nocardiaceae</taxon>
        <taxon>Rhodococcus</taxon>
    </lineage>
</organism>
<dbReference type="AlphaFoldDB" id="A0A1G8EWK7"/>
<dbReference type="OrthoDB" id="4532341at2"/>
<evidence type="ECO:0000313" key="6">
    <source>
        <dbReference type="Proteomes" id="UP000183263"/>
    </source>
</evidence>
<evidence type="ECO:0000256" key="3">
    <source>
        <dbReference type="ARBA" id="ARBA00022490"/>
    </source>
</evidence>